<evidence type="ECO:0000313" key="2">
    <source>
        <dbReference type="EMBL" id="RSL86672.1"/>
    </source>
</evidence>
<feature type="region of interest" description="Disordered" evidence="1">
    <location>
        <begin position="198"/>
        <end position="246"/>
    </location>
</feature>
<accession>A0A428SA63</accession>
<keyword evidence="3" id="KW-1185">Reference proteome</keyword>
<evidence type="ECO:0000256" key="1">
    <source>
        <dbReference type="SAM" id="MobiDB-lite"/>
    </source>
</evidence>
<proteinExistence type="predicted"/>
<comment type="caution">
    <text evidence="2">The sequence shown here is derived from an EMBL/GenBank/DDBJ whole genome shotgun (WGS) entry which is preliminary data.</text>
</comment>
<protein>
    <submittedName>
        <fullName evidence="2">Uncharacterized protein</fullName>
    </submittedName>
</protein>
<evidence type="ECO:0000313" key="3">
    <source>
        <dbReference type="Proteomes" id="UP000287144"/>
    </source>
</evidence>
<reference evidence="2 3" key="1">
    <citation type="submission" date="2017-06" db="EMBL/GenBank/DDBJ databases">
        <title>Comparative genomic analysis of Ambrosia Fusariam Clade fungi.</title>
        <authorList>
            <person name="Stajich J.E."/>
            <person name="Carrillo J."/>
            <person name="Kijimoto T."/>
            <person name="Eskalen A."/>
            <person name="O'Donnell K."/>
            <person name="Kasson M."/>
        </authorList>
    </citation>
    <scope>NUCLEOTIDE SEQUENCE [LARGE SCALE GENOMIC DNA]</scope>
    <source>
        <strain evidence="2 3">NRRL62579</strain>
    </source>
</reference>
<feature type="compositionally biased region" description="Acidic residues" evidence="1">
    <location>
        <begin position="225"/>
        <end position="238"/>
    </location>
</feature>
<dbReference type="EMBL" id="NKCK01000293">
    <property type="protein sequence ID" value="RSL86672.1"/>
    <property type="molecule type" value="Genomic_DNA"/>
</dbReference>
<sequence length="302" mass="35418">MSVIPPPFPAHLPQFPLLGAFFTRMYQNDVEWAASAFWQVLFQVVFRPDEGFAAVYHQPPDEGRDSVDILPYAYDPSDPSLLRKRAMIEIKRAGNSREKLIKQTEKYALKARDRYNEPFMLAMSIHCSEFKAWVLMAGRDYLEPFFPYWDRFIPVHSPEGGLFFNFVNAIKDPTNLQSYRQISDQLWGVIALTYPASSSDQIQPQQEEQEQEQEQQPQQPGQGVQEEEEAEDGVTEMPEEARRGTKVRIRLEEHTFSADKYYFKDTKGRSCYTTAADWRKEGHNYYRYRPNDQYWCPKRPRA</sequence>
<name>A0A428SA63_9HYPO</name>
<organism evidence="2 3">
    <name type="scientific">Fusarium oligoseptatum</name>
    <dbReference type="NCBI Taxonomy" id="2604345"/>
    <lineage>
        <taxon>Eukaryota</taxon>
        <taxon>Fungi</taxon>
        <taxon>Dikarya</taxon>
        <taxon>Ascomycota</taxon>
        <taxon>Pezizomycotina</taxon>
        <taxon>Sordariomycetes</taxon>
        <taxon>Hypocreomycetidae</taxon>
        <taxon>Hypocreales</taxon>
        <taxon>Nectriaceae</taxon>
        <taxon>Fusarium</taxon>
        <taxon>Fusarium solani species complex</taxon>
    </lineage>
</organism>
<gene>
    <name evidence="2" type="ORF">CEP52_015752</name>
</gene>
<feature type="compositionally biased region" description="Low complexity" evidence="1">
    <location>
        <begin position="214"/>
        <end position="224"/>
    </location>
</feature>
<dbReference type="AlphaFoldDB" id="A0A428SA63"/>
<dbReference type="Proteomes" id="UP000287144">
    <property type="component" value="Unassembled WGS sequence"/>
</dbReference>